<dbReference type="GO" id="GO:0004803">
    <property type="term" value="F:transposase activity"/>
    <property type="evidence" value="ECO:0007669"/>
    <property type="project" value="InterPro"/>
</dbReference>
<accession>A0A117RER0</accession>
<feature type="region of interest" description="Disordered" evidence="1">
    <location>
        <begin position="237"/>
        <end position="259"/>
    </location>
</feature>
<gene>
    <name evidence="3" type="ORF">AQJ64_05400</name>
</gene>
<evidence type="ECO:0000313" key="4">
    <source>
        <dbReference type="Proteomes" id="UP000052982"/>
    </source>
</evidence>
<evidence type="ECO:0000313" key="3">
    <source>
        <dbReference type="EMBL" id="KUN86743.1"/>
    </source>
</evidence>
<dbReference type="GO" id="GO:0006313">
    <property type="term" value="P:DNA transposition"/>
    <property type="evidence" value="ECO:0007669"/>
    <property type="project" value="InterPro"/>
</dbReference>
<comment type="caution">
    <text evidence="3">The sequence shown here is derived from an EMBL/GenBank/DDBJ whole genome shotgun (WGS) entry which is preliminary data.</text>
</comment>
<reference evidence="3 4" key="1">
    <citation type="submission" date="2015-10" db="EMBL/GenBank/DDBJ databases">
        <title>Draft genome sequence of Streptomyces griseoruber DSM 40281, type strain for the species Streptomyces griseoruber.</title>
        <authorList>
            <person name="Ruckert C."/>
            <person name="Winkler A."/>
            <person name="Kalinowski J."/>
            <person name="Kampfer P."/>
            <person name="Glaeser S."/>
        </authorList>
    </citation>
    <scope>NUCLEOTIDE SEQUENCE [LARGE SCALE GENOMIC DNA]</scope>
    <source>
        <strain evidence="3 4">DSM 40281</strain>
    </source>
</reference>
<dbReference type="AlphaFoldDB" id="A0A117RER0"/>
<feature type="domain" description="Tn3 transposase DDE" evidence="2">
    <location>
        <begin position="53"/>
        <end position="217"/>
    </location>
</feature>
<keyword evidence="4" id="KW-1185">Reference proteome</keyword>
<feature type="compositionally biased region" description="Low complexity" evidence="1">
    <location>
        <begin position="240"/>
        <end position="259"/>
    </location>
</feature>
<sequence length="259" mass="28352">MLGNRKTGTGEVRQSPGGELIIPPVSAEDIPAEAAELKEELSELLPLAPIAPLLVELDRRTRFLDCLTHAGSKQSRSPELKRNLLAVLIANATNLGLVRMAEACGISYDILAWTQEWYIREETLAAANAAVVNYHHRLPLTQVFGGGTLSSSDGQRFPAKGKSTTAWAMKKYFAGQGLSTYTHVSDQHTTFGTKVIVVSRREAHYVLDDRMDPQRDVNSLWPVAGPLLTQKRSTERFAVRSAPPAIRPTRPTAGRSPDS</sequence>
<dbReference type="EMBL" id="LMWW01000008">
    <property type="protein sequence ID" value="KUN86743.1"/>
    <property type="molecule type" value="Genomic_DNA"/>
</dbReference>
<dbReference type="Proteomes" id="UP000052982">
    <property type="component" value="Unassembled WGS sequence"/>
</dbReference>
<name>A0A117RER0_9ACTN</name>
<evidence type="ECO:0000256" key="1">
    <source>
        <dbReference type="SAM" id="MobiDB-lite"/>
    </source>
</evidence>
<organism evidence="3 4">
    <name type="scientific">Streptomyces griseoruber</name>
    <dbReference type="NCBI Taxonomy" id="1943"/>
    <lineage>
        <taxon>Bacteria</taxon>
        <taxon>Bacillati</taxon>
        <taxon>Actinomycetota</taxon>
        <taxon>Actinomycetes</taxon>
        <taxon>Kitasatosporales</taxon>
        <taxon>Streptomycetaceae</taxon>
        <taxon>Streptomyces</taxon>
    </lineage>
</organism>
<proteinExistence type="predicted"/>
<evidence type="ECO:0000259" key="2">
    <source>
        <dbReference type="Pfam" id="PF01526"/>
    </source>
</evidence>
<dbReference type="Pfam" id="PF01526">
    <property type="entry name" value="DDE_Tnp_Tn3"/>
    <property type="match status" value="1"/>
</dbReference>
<protein>
    <recommendedName>
        <fullName evidence="2">Tn3 transposase DDE domain-containing protein</fullName>
    </recommendedName>
</protein>
<dbReference type="InterPro" id="IPR002513">
    <property type="entry name" value="Tn3_Tnp_DDE_dom"/>
</dbReference>
<dbReference type="STRING" id="1943.AQJ64_05400"/>